<dbReference type="AlphaFoldDB" id="A0A7R8CGD7"/>
<evidence type="ECO:0000256" key="8">
    <source>
        <dbReference type="SAM" id="MobiDB-lite"/>
    </source>
</evidence>
<feature type="compositionally biased region" description="Low complexity" evidence="8">
    <location>
        <begin position="390"/>
        <end position="399"/>
    </location>
</feature>
<protein>
    <recommendedName>
        <fullName evidence="6">E3 ubiquitin-protein ligase</fullName>
        <ecNumber evidence="6">2.3.2.26</ecNumber>
    </recommendedName>
</protein>
<keyword evidence="9" id="KW-0012">Acyltransferase</keyword>
<dbReference type="GO" id="GO:0016567">
    <property type="term" value="P:protein ubiquitination"/>
    <property type="evidence" value="ECO:0007669"/>
    <property type="project" value="UniProtKB-UniPathway"/>
</dbReference>
<feature type="region of interest" description="Disordered" evidence="8">
    <location>
        <begin position="270"/>
        <end position="378"/>
    </location>
</feature>
<evidence type="ECO:0000256" key="6">
    <source>
        <dbReference type="PIRNR" id="PIRNR001569"/>
    </source>
</evidence>
<feature type="compositionally biased region" description="Low complexity" evidence="8">
    <location>
        <begin position="330"/>
        <end position="349"/>
    </location>
</feature>
<dbReference type="FunFam" id="3.90.1750.10:FF:000079">
    <property type="entry name" value="E3 ubiquitin-protein ligase"/>
    <property type="match status" value="1"/>
</dbReference>
<dbReference type="GO" id="GO:0045879">
    <property type="term" value="P:negative regulation of smoothened signaling pathway"/>
    <property type="evidence" value="ECO:0007669"/>
    <property type="project" value="UniProtKB-ARBA"/>
</dbReference>
<dbReference type="GO" id="GO:0005737">
    <property type="term" value="C:cytoplasm"/>
    <property type="evidence" value="ECO:0007669"/>
    <property type="project" value="UniProtKB-ARBA"/>
</dbReference>
<evidence type="ECO:0000313" key="9">
    <source>
        <dbReference type="EMBL" id="CAF2775166.1"/>
    </source>
</evidence>
<dbReference type="Gene3D" id="2.60.40.150">
    <property type="entry name" value="C2 domain"/>
    <property type="match status" value="1"/>
</dbReference>
<dbReference type="InterPro" id="IPR001202">
    <property type="entry name" value="WW_dom"/>
</dbReference>
<dbReference type="GO" id="GO:0048260">
    <property type="term" value="P:positive regulation of receptor-mediated endocytosis"/>
    <property type="evidence" value="ECO:0007669"/>
    <property type="project" value="UniProtKB-ARBA"/>
</dbReference>
<dbReference type="Gene3D" id="2.20.70.10">
    <property type="match status" value="3"/>
</dbReference>
<dbReference type="SMART" id="SM00456">
    <property type="entry name" value="WW"/>
    <property type="match status" value="3"/>
</dbReference>
<comment type="catalytic activity">
    <reaction evidence="1 6">
        <text>S-ubiquitinyl-[E2 ubiquitin-conjugating enzyme]-L-cysteine + [acceptor protein]-L-lysine = [E2 ubiquitin-conjugating enzyme]-L-cysteine + N(6)-ubiquitinyl-[acceptor protein]-L-lysine.</text>
        <dbReference type="EC" id="2.3.2.26"/>
    </reaction>
</comment>
<dbReference type="PROSITE" id="PS50020">
    <property type="entry name" value="WW_DOMAIN_2"/>
    <property type="match status" value="3"/>
</dbReference>
<dbReference type="FunFam" id="3.30.2410.10:FF:000001">
    <property type="entry name" value="E3 ubiquitin-protein ligase NEDD4-like"/>
    <property type="match status" value="1"/>
</dbReference>
<dbReference type="InterPro" id="IPR050409">
    <property type="entry name" value="E3_ubiq-protein_ligase"/>
</dbReference>
<dbReference type="Gene3D" id="3.30.2410.10">
    <property type="entry name" value="Hect, E3 ligase catalytic domain"/>
    <property type="match status" value="1"/>
</dbReference>
<feature type="active site" description="Glycyl thioester intermediate" evidence="7">
    <location>
        <position position="764"/>
    </location>
</feature>
<evidence type="ECO:0000313" key="10">
    <source>
        <dbReference type="Proteomes" id="UP000675881"/>
    </source>
</evidence>
<evidence type="ECO:0000256" key="1">
    <source>
        <dbReference type="ARBA" id="ARBA00000885"/>
    </source>
</evidence>
<dbReference type="PROSITE" id="PS50237">
    <property type="entry name" value="HECT"/>
    <property type="match status" value="1"/>
</dbReference>
<dbReference type="SUPFAM" id="SSF56204">
    <property type="entry name" value="Hect, E3 ligase catalytic domain"/>
    <property type="match status" value="1"/>
</dbReference>
<dbReference type="InterPro" id="IPR035892">
    <property type="entry name" value="C2_domain_sf"/>
</dbReference>
<dbReference type="PROSITE" id="PS01159">
    <property type="entry name" value="WW_DOMAIN_1"/>
    <property type="match status" value="1"/>
</dbReference>
<sequence length="811" mass="90979">MWMQQELRMSQKLPKNTTDPKWNTHYDLHLSPNESFTLSVWNDKKVELAEEGLMGNAIQRIKDTGYQRLDLVSDTKIGLPVKGQIVISLLSRDGHGTGSLNAVVDTLGNLTCSNDLPEGWEERRTPSGRVYYVNHVRRTTQWLDQLSQLLVVQLDGAANSLPIASSHALTGNGTDNLPAVNNQDSPSSLSEPFSSLQPRRHQITQPDNLPPGYIMKTTEHGQIYYIHEGTGQTTWHDPRLTRALTSNEELNLGPLPPGWEQRVTDSSRPYFVNHNNHTTQFSDPRIPLLNDANNHHHDDNSPTNPSRGTSKNENSEPADSPSTSNEAPLSVTCSSSGSTSTTTSSTPSSLAPSNITNTTVSNVRATTSNNTVLRPRGEVIQQLSPFPVLPVSSSSSIISSPPPPPPPQTTSSSSSSVPNTPPVIGGPRCWPQDPLSIALHGVSRQEVFEDSYRQIVKMRYKVMRKKLRVKFRNEEGLDYGGVAREWLYLLSHEMLNPYYGLFQYSSEDVYTLQINPDSAVNPDHLSYFHFVGRIIGMAVFHGHFIDGCFTTPFYKMMLNKPINLDDIEAVDPDLHKSLKWILSNDISGIIDNTFSVEHEAFGLTKVYELKENGKDIPVNESNKVEYVKLYVQFRWCLGIEQQFLSLQKGFNELIPQNLLKPFDEKELELVIGGIGTIDIVDWKNHTRLKQCDAETPVVQWFWAIVDSYSSEMRARLLQFVTGSSRVPLQGFKDLQGSTGQTGPRHFTLHLTNAPVDSLPKARTCFNRLDLPAYPSFEIMAEKLTQAVEETSDLFYIVSKNLCKFQRKDTKY</sequence>
<feature type="compositionally biased region" description="Polar residues" evidence="8">
    <location>
        <begin position="172"/>
        <end position="184"/>
    </location>
</feature>
<gene>
    <name evidence="9" type="ORF">LSAA_687</name>
</gene>
<keyword evidence="10" id="KW-1185">Reference proteome</keyword>
<feature type="compositionally biased region" description="Low complexity" evidence="8">
    <location>
        <begin position="185"/>
        <end position="196"/>
    </location>
</feature>
<dbReference type="EC" id="2.3.2.26" evidence="6"/>
<name>A0A7R8CGD7_LEPSM</name>
<reference evidence="9" key="1">
    <citation type="submission" date="2021-02" db="EMBL/GenBank/DDBJ databases">
        <authorList>
            <person name="Bekaert M."/>
        </authorList>
    </citation>
    <scope>NUCLEOTIDE SEQUENCE</scope>
    <source>
        <strain evidence="9">IoA-00</strain>
    </source>
</reference>
<dbReference type="GO" id="GO:0061630">
    <property type="term" value="F:ubiquitin protein ligase activity"/>
    <property type="evidence" value="ECO:0007669"/>
    <property type="project" value="UniProtKB-EC"/>
</dbReference>
<dbReference type="InterPro" id="IPR024928">
    <property type="entry name" value="E3_ub_ligase_SMURF1"/>
</dbReference>
<evidence type="ECO:0000256" key="2">
    <source>
        <dbReference type="ARBA" id="ARBA00004906"/>
    </source>
</evidence>
<dbReference type="SMART" id="SM00119">
    <property type="entry name" value="HECTc"/>
    <property type="match status" value="1"/>
</dbReference>
<feature type="compositionally biased region" description="Polar residues" evidence="8">
    <location>
        <begin position="301"/>
        <end position="327"/>
    </location>
</feature>
<feature type="compositionally biased region" description="Low complexity" evidence="8">
    <location>
        <begin position="409"/>
        <end position="418"/>
    </location>
</feature>
<evidence type="ECO:0000256" key="4">
    <source>
        <dbReference type="ARBA" id="ARBA00022737"/>
    </source>
</evidence>
<proteinExistence type="predicted"/>
<dbReference type="GO" id="GO:0043161">
    <property type="term" value="P:proteasome-mediated ubiquitin-dependent protein catabolic process"/>
    <property type="evidence" value="ECO:0007669"/>
    <property type="project" value="TreeGrafter"/>
</dbReference>
<dbReference type="EMBL" id="HG994580">
    <property type="protein sequence ID" value="CAF2775166.1"/>
    <property type="molecule type" value="Genomic_DNA"/>
</dbReference>
<dbReference type="Gene3D" id="3.30.2160.10">
    <property type="entry name" value="Hect, E3 ligase catalytic domain"/>
    <property type="match status" value="1"/>
</dbReference>
<dbReference type="PANTHER" id="PTHR11254">
    <property type="entry name" value="HECT DOMAIN UBIQUITIN-PROTEIN LIGASE"/>
    <property type="match status" value="1"/>
</dbReference>
<dbReference type="PIRSF" id="PIRSF001569">
    <property type="entry name" value="E3_ub_ligase_SMURF1"/>
    <property type="match status" value="1"/>
</dbReference>
<evidence type="ECO:0000256" key="7">
    <source>
        <dbReference type="PIRSR" id="PIRSR001569-1"/>
    </source>
</evidence>
<dbReference type="InterPro" id="IPR036020">
    <property type="entry name" value="WW_dom_sf"/>
</dbReference>
<dbReference type="PANTHER" id="PTHR11254:SF395">
    <property type="entry name" value="E3 UBIQUITIN-PROTEIN LIGASE SMURF1"/>
    <property type="match status" value="1"/>
</dbReference>
<evidence type="ECO:0000256" key="5">
    <source>
        <dbReference type="ARBA" id="ARBA00022786"/>
    </source>
</evidence>
<dbReference type="Pfam" id="PF00397">
    <property type="entry name" value="WW"/>
    <property type="match status" value="3"/>
</dbReference>
<dbReference type="Pfam" id="PF00632">
    <property type="entry name" value="HECT"/>
    <property type="match status" value="1"/>
</dbReference>
<feature type="region of interest" description="Disordered" evidence="8">
    <location>
        <begin position="172"/>
        <end position="211"/>
    </location>
</feature>
<accession>A0A7R8CGD7</accession>
<keyword evidence="5 6" id="KW-0833">Ubl conjugation pathway</keyword>
<dbReference type="CDD" id="cd00201">
    <property type="entry name" value="WW"/>
    <property type="match status" value="3"/>
</dbReference>
<feature type="region of interest" description="Disordered" evidence="8">
    <location>
        <begin position="390"/>
        <end position="425"/>
    </location>
</feature>
<dbReference type="InterPro" id="IPR035983">
    <property type="entry name" value="Hect_E3_ubiquitin_ligase"/>
</dbReference>
<dbReference type="Gene3D" id="3.90.1750.10">
    <property type="entry name" value="Hect, E3 ligase catalytic domains"/>
    <property type="match status" value="1"/>
</dbReference>
<dbReference type="FunFam" id="3.30.2160.10:FF:000001">
    <property type="entry name" value="E3 ubiquitin-protein ligase NEDD4-like"/>
    <property type="match status" value="1"/>
</dbReference>
<dbReference type="CDD" id="cd00078">
    <property type="entry name" value="HECTc"/>
    <property type="match status" value="1"/>
</dbReference>
<dbReference type="Proteomes" id="UP000675881">
    <property type="component" value="Chromosome 1"/>
</dbReference>
<organism evidence="9 10">
    <name type="scientific">Lepeophtheirus salmonis</name>
    <name type="common">Salmon louse</name>
    <name type="synonym">Caligus salmonis</name>
    <dbReference type="NCBI Taxonomy" id="72036"/>
    <lineage>
        <taxon>Eukaryota</taxon>
        <taxon>Metazoa</taxon>
        <taxon>Ecdysozoa</taxon>
        <taxon>Arthropoda</taxon>
        <taxon>Crustacea</taxon>
        <taxon>Multicrustacea</taxon>
        <taxon>Hexanauplia</taxon>
        <taxon>Copepoda</taxon>
        <taxon>Siphonostomatoida</taxon>
        <taxon>Caligidae</taxon>
        <taxon>Lepeophtheirus</taxon>
    </lineage>
</organism>
<comment type="pathway">
    <text evidence="2 6">Protein modification; protein ubiquitination.</text>
</comment>
<dbReference type="UniPathway" id="UPA00143"/>
<feature type="compositionally biased region" description="Polar residues" evidence="8">
    <location>
        <begin position="350"/>
        <end position="372"/>
    </location>
</feature>
<keyword evidence="4" id="KW-0677">Repeat</keyword>
<dbReference type="GO" id="GO:0030514">
    <property type="term" value="P:negative regulation of BMP signaling pathway"/>
    <property type="evidence" value="ECO:0007669"/>
    <property type="project" value="TreeGrafter"/>
</dbReference>
<dbReference type="SUPFAM" id="SSF51045">
    <property type="entry name" value="WW domain"/>
    <property type="match status" value="3"/>
</dbReference>
<evidence type="ECO:0000256" key="3">
    <source>
        <dbReference type="ARBA" id="ARBA00022679"/>
    </source>
</evidence>
<keyword evidence="3 6" id="KW-0808">Transferase</keyword>
<dbReference type="FunFam" id="2.20.70.10:FF:000017">
    <property type="entry name" value="E3 ubiquitin-protein ligase"/>
    <property type="match status" value="1"/>
</dbReference>
<feature type="compositionally biased region" description="Polar residues" evidence="8">
    <location>
        <begin position="273"/>
        <end position="282"/>
    </location>
</feature>
<dbReference type="OrthoDB" id="423283at2759"/>
<dbReference type="InterPro" id="IPR000569">
    <property type="entry name" value="HECT_dom"/>
</dbReference>